<sequence>MFERSLSALIKGLRSHRGKDEAKYVATVMDEIRHEVRSGDMQIKAEAVLKLTYLQMIGYPFSNASFHMLEIMASPRYHLKHVGYLAAAQCFDQDTDVLILATNMIKKDLVSSSHLDIAVALNGLSHIVTPDLARHLAPDIIAMLTHSRAAIRKKAVLVLYSVIIKCPEVLEQAWERLREKLEDPDLGVVSAAVNIICELARRDPKPFLPLSPQLFHLLTTSTNNWMLIKVIKLFGALTPLEPRLVRKLVPPITTIISTTPAMSLLYECIHTVIIGGMLIGPGGDQLATTCVEKLAHFLQDSDQNLKYISLLALVKILPTHPHLVAQHQDIVFESIEDPDLSIRLRALDLVCGMANRSNLQPIVSQLLSHLDPVSGSSGQELGGGGTNSAAAEALKRNLSSSSADASRAATAAVDSLNPTLSPAYRLEIVRRILSLGAYETYSNVRDFDWYMDVLVRLVEIANVPERADIWAKIRDQIIDVTSRVRAVRPYAVVKMIDLFTDQRLSGSGLRDLSQVLHAAAWVCGEYCIEVREPAKVIPLLLRPSLAEATSTTLAACIQNAVKLFAHWLAQLSECWQESYLEEVKQITGIVAEALDLFSNEDDTEVQERSVEFRQLFHLLQRDLESYKPESALIRPAGPEILKDNSTQKEAGRLDGESVEGQHGTSGAHAGETDEAKRLGPANGPKSLHLLSPLFFTHTLGPVGEKAQTKVPLPAGIELESWLVSPDTWQEVEAIRLETHPLLSSDPQDGLGTKLILEKPNKSSKISVSDREGALDEEERERRKRERLKRLKDDPFYIFDGGKKSKKGKRGGTKVTPKHDGADEVPVIRLGVEDLPGLSGSSKDKLSDPLKKSELGGKVVDPIELEMEEMPEQGESLSGNKGEKAKMKKKKVKKADSEKEVKRELSTSWPVEFSKTGRGPSVSLTANEEVGIAYGTEVDRANRGGETSLDGIQQGTEGFQGSQEDSVAMLKVIKKKKKKKVAEISLA</sequence>
<evidence type="ECO:0000313" key="2">
    <source>
        <dbReference type="Proteomes" id="UP000245626"/>
    </source>
</evidence>
<accession>A0ACD0NT54</accession>
<organism evidence="1 2">
    <name type="scientific">Violaceomyces palustris</name>
    <dbReference type="NCBI Taxonomy" id="1673888"/>
    <lineage>
        <taxon>Eukaryota</taxon>
        <taxon>Fungi</taxon>
        <taxon>Dikarya</taxon>
        <taxon>Basidiomycota</taxon>
        <taxon>Ustilaginomycotina</taxon>
        <taxon>Ustilaginomycetes</taxon>
        <taxon>Violaceomycetales</taxon>
        <taxon>Violaceomycetaceae</taxon>
        <taxon>Violaceomyces</taxon>
    </lineage>
</organism>
<reference evidence="1 2" key="1">
    <citation type="journal article" date="2018" name="Mol. Biol. Evol.">
        <title>Broad Genomic Sampling Reveals a Smut Pathogenic Ancestry of the Fungal Clade Ustilaginomycotina.</title>
        <authorList>
            <person name="Kijpornyongpan T."/>
            <person name="Mondo S.J."/>
            <person name="Barry K."/>
            <person name="Sandor L."/>
            <person name="Lee J."/>
            <person name="Lipzen A."/>
            <person name="Pangilinan J."/>
            <person name="LaButti K."/>
            <person name="Hainaut M."/>
            <person name="Henrissat B."/>
            <person name="Grigoriev I.V."/>
            <person name="Spatafora J.W."/>
            <person name="Aime M.C."/>
        </authorList>
    </citation>
    <scope>NUCLEOTIDE SEQUENCE [LARGE SCALE GENOMIC DNA]</scope>
    <source>
        <strain evidence="1 2">SA 807</strain>
    </source>
</reference>
<protein>
    <submittedName>
        <fullName evidence="1">Adaptor protein complex AP-3 delta subunit</fullName>
    </submittedName>
</protein>
<dbReference type="Proteomes" id="UP000245626">
    <property type="component" value="Unassembled WGS sequence"/>
</dbReference>
<name>A0ACD0NT54_9BASI</name>
<evidence type="ECO:0000313" key="1">
    <source>
        <dbReference type="EMBL" id="PWN48979.1"/>
    </source>
</evidence>
<dbReference type="EMBL" id="KZ820115">
    <property type="protein sequence ID" value="PWN48979.1"/>
    <property type="molecule type" value="Genomic_DNA"/>
</dbReference>
<gene>
    <name evidence="1" type="ORF">IE53DRAFT_388813</name>
</gene>
<proteinExistence type="predicted"/>
<keyword evidence="2" id="KW-1185">Reference proteome</keyword>